<dbReference type="InterPro" id="IPR054839">
    <property type="entry name" value="puhB_PGC"/>
</dbReference>
<dbReference type="NCBIfam" id="NF040894">
    <property type="entry name" value="puhB_PGC"/>
    <property type="match status" value="1"/>
</dbReference>
<feature type="transmembrane region" description="Helical" evidence="2">
    <location>
        <begin position="70"/>
        <end position="96"/>
    </location>
</feature>
<accession>A0ABY1PL35</accession>
<organism evidence="3 4">
    <name type="scientific">Roseibium denhamense</name>
    <dbReference type="NCBI Taxonomy" id="76305"/>
    <lineage>
        <taxon>Bacteria</taxon>
        <taxon>Pseudomonadati</taxon>
        <taxon>Pseudomonadota</taxon>
        <taxon>Alphaproteobacteria</taxon>
        <taxon>Hyphomicrobiales</taxon>
        <taxon>Stappiaceae</taxon>
        <taxon>Roseibium</taxon>
    </lineage>
</organism>
<evidence type="ECO:0000256" key="2">
    <source>
        <dbReference type="SAM" id="Phobius"/>
    </source>
</evidence>
<comment type="caution">
    <text evidence="3">The sequence shown here is derived from an EMBL/GenBank/DDBJ whole genome shotgun (WGS) entry which is preliminary data.</text>
</comment>
<gene>
    <name evidence="3" type="ORF">SAMN06265374_4134</name>
</gene>
<evidence type="ECO:0000313" key="3">
    <source>
        <dbReference type="EMBL" id="SMP36354.1"/>
    </source>
</evidence>
<keyword evidence="2" id="KW-0472">Membrane</keyword>
<protein>
    <submittedName>
        <fullName evidence="3">PH domain-containing protein</fullName>
    </submittedName>
</protein>
<proteinExistence type="predicted"/>
<keyword evidence="2" id="KW-0812">Transmembrane</keyword>
<dbReference type="Proteomes" id="UP001157914">
    <property type="component" value="Unassembled WGS sequence"/>
</dbReference>
<evidence type="ECO:0000313" key="4">
    <source>
        <dbReference type="Proteomes" id="UP001157914"/>
    </source>
</evidence>
<feature type="region of interest" description="Disordered" evidence="1">
    <location>
        <begin position="202"/>
        <end position="251"/>
    </location>
</feature>
<name>A0ABY1PL35_9HYPH</name>
<keyword evidence="4" id="KW-1185">Reference proteome</keyword>
<dbReference type="RefSeq" id="WP_208997189.1">
    <property type="nucleotide sequence ID" value="NZ_BAAAEA010000005.1"/>
</dbReference>
<reference evidence="3 4" key="1">
    <citation type="submission" date="2017-05" db="EMBL/GenBank/DDBJ databases">
        <authorList>
            <person name="Varghese N."/>
            <person name="Submissions S."/>
        </authorList>
    </citation>
    <scope>NUCLEOTIDE SEQUENCE [LARGE SCALE GENOMIC DNA]</scope>
    <source>
        <strain evidence="3 4">DSM 15949</strain>
    </source>
</reference>
<dbReference type="EMBL" id="FXTT01000007">
    <property type="protein sequence ID" value="SMP36354.1"/>
    <property type="molecule type" value="Genomic_DNA"/>
</dbReference>
<keyword evidence="2" id="KW-1133">Transmembrane helix</keyword>
<feature type="transmembrane region" description="Helical" evidence="2">
    <location>
        <begin position="47"/>
        <end position="64"/>
    </location>
</feature>
<evidence type="ECO:0000256" key="1">
    <source>
        <dbReference type="SAM" id="MobiDB-lite"/>
    </source>
</evidence>
<sequence>MRQFVVREHEIEPVPGLPGRLPDDEKVLWQGSPSWKLIARHVLKTRWIAAYFAIIALWSILSGVSDGETVASMAVSVAIMTVLTLAVFALVSLYAWAVQKTTVYTITNKRVVIRFGVALSMALNLPFKQIETIAYGKLDGAAGNLAFGLKPEQRVSWLMQWPHVRGWRFARAEPSLIGLPDAQKVADLVVMAFSQYTAASSGHARITRRPEAQRGSGRQGQAAARTSRKPSPEARDTAAGPGQDIMSAGRA</sequence>